<dbReference type="OrthoDB" id="2157530at2759"/>
<evidence type="ECO:0000313" key="1">
    <source>
        <dbReference type="EMBL" id="ORX96639.1"/>
    </source>
</evidence>
<dbReference type="InterPro" id="IPR052895">
    <property type="entry name" value="HetReg/Transcr_Mod"/>
</dbReference>
<dbReference type="PANTHER" id="PTHR24148:SF64">
    <property type="entry name" value="HETEROKARYON INCOMPATIBILITY DOMAIN-CONTAINING PROTEIN"/>
    <property type="match status" value="1"/>
</dbReference>
<dbReference type="Proteomes" id="UP000193144">
    <property type="component" value="Unassembled WGS sequence"/>
</dbReference>
<gene>
    <name evidence="1" type="ORF">BCR34DRAFT_578526</name>
</gene>
<sequence length="94" mass="10833">MFGQDYFFNMFGRLIGRGAFTTVEGHVGLCPRETEEGDLVCILYGCRLPLILRKHGRCYEFIGPAYVDGAMNGEVFHESKKGDEPPKERRFWIR</sequence>
<accession>A0A1Y1YF59</accession>
<evidence type="ECO:0000313" key="2">
    <source>
        <dbReference type="Proteomes" id="UP000193144"/>
    </source>
</evidence>
<keyword evidence="2" id="KW-1185">Reference proteome</keyword>
<comment type="caution">
    <text evidence="1">The sequence shown here is derived from an EMBL/GenBank/DDBJ whole genome shotgun (WGS) entry which is preliminary data.</text>
</comment>
<dbReference type="EMBL" id="MCFA01000251">
    <property type="protein sequence ID" value="ORX96639.1"/>
    <property type="molecule type" value="Genomic_DNA"/>
</dbReference>
<dbReference type="AlphaFoldDB" id="A0A1Y1YF59"/>
<organism evidence="1 2">
    <name type="scientific">Clohesyomyces aquaticus</name>
    <dbReference type="NCBI Taxonomy" id="1231657"/>
    <lineage>
        <taxon>Eukaryota</taxon>
        <taxon>Fungi</taxon>
        <taxon>Dikarya</taxon>
        <taxon>Ascomycota</taxon>
        <taxon>Pezizomycotina</taxon>
        <taxon>Dothideomycetes</taxon>
        <taxon>Pleosporomycetidae</taxon>
        <taxon>Pleosporales</taxon>
        <taxon>Lindgomycetaceae</taxon>
        <taxon>Clohesyomyces</taxon>
    </lineage>
</organism>
<reference evidence="1 2" key="1">
    <citation type="submission" date="2016-07" db="EMBL/GenBank/DDBJ databases">
        <title>Pervasive Adenine N6-methylation of Active Genes in Fungi.</title>
        <authorList>
            <consortium name="DOE Joint Genome Institute"/>
            <person name="Mondo S.J."/>
            <person name="Dannebaum R.O."/>
            <person name="Kuo R.C."/>
            <person name="Labutti K."/>
            <person name="Haridas S."/>
            <person name="Kuo A."/>
            <person name="Salamov A."/>
            <person name="Ahrendt S.R."/>
            <person name="Lipzen A."/>
            <person name="Sullivan W."/>
            <person name="Andreopoulos W.B."/>
            <person name="Clum A."/>
            <person name="Lindquist E."/>
            <person name="Daum C."/>
            <person name="Ramamoorthy G.K."/>
            <person name="Gryganskyi A."/>
            <person name="Culley D."/>
            <person name="Magnuson J.K."/>
            <person name="James T.Y."/>
            <person name="O'Malley M.A."/>
            <person name="Stajich J.E."/>
            <person name="Spatafora J.W."/>
            <person name="Visel A."/>
            <person name="Grigoriev I.V."/>
        </authorList>
    </citation>
    <scope>NUCLEOTIDE SEQUENCE [LARGE SCALE GENOMIC DNA]</scope>
    <source>
        <strain evidence="1 2">CBS 115471</strain>
    </source>
</reference>
<name>A0A1Y1YF59_9PLEO</name>
<dbReference type="Pfam" id="PF26639">
    <property type="entry name" value="Het-6_barrel"/>
    <property type="match status" value="1"/>
</dbReference>
<proteinExistence type="predicted"/>
<dbReference type="PANTHER" id="PTHR24148">
    <property type="entry name" value="ANKYRIN REPEAT DOMAIN-CONTAINING PROTEIN 39 HOMOLOG-RELATED"/>
    <property type="match status" value="1"/>
</dbReference>
<protein>
    <submittedName>
        <fullName evidence="1">Uncharacterized protein</fullName>
    </submittedName>
</protein>